<dbReference type="InterPro" id="IPR013780">
    <property type="entry name" value="Glyco_hydro_b"/>
</dbReference>
<dbReference type="PANTHER" id="PTHR43651">
    <property type="entry name" value="1,4-ALPHA-GLUCAN-BRANCHING ENZYME"/>
    <property type="match status" value="1"/>
</dbReference>
<dbReference type="GO" id="GO:0005978">
    <property type="term" value="P:glycogen biosynthetic process"/>
    <property type="evidence" value="ECO:0007669"/>
    <property type="project" value="UniProtKB-UniRule"/>
</dbReference>
<dbReference type="HAMAP" id="MF_00685">
    <property type="entry name" value="GlgB"/>
    <property type="match status" value="1"/>
</dbReference>
<dbReference type="SMART" id="SM00642">
    <property type="entry name" value="Aamy"/>
    <property type="match status" value="1"/>
</dbReference>
<keyword evidence="4 9" id="KW-0321">Glycogen metabolism</keyword>
<dbReference type="Gene3D" id="2.60.40.10">
    <property type="entry name" value="Immunoglobulins"/>
    <property type="match status" value="2"/>
</dbReference>
<evidence type="ECO:0000256" key="5">
    <source>
        <dbReference type="ARBA" id="ARBA00022676"/>
    </source>
</evidence>
<evidence type="ECO:0000259" key="11">
    <source>
        <dbReference type="SMART" id="SM00642"/>
    </source>
</evidence>
<comment type="caution">
    <text evidence="12">The sequence shown here is derived from an EMBL/GenBank/DDBJ whole genome shotgun (WGS) entry which is preliminary data.</text>
</comment>
<dbReference type="GO" id="GO:0003844">
    <property type="term" value="F:1,4-alpha-glucan branching enzyme activity"/>
    <property type="evidence" value="ECO:0007669"/>
    <property type="project" value="UniProtKB-UniRule"/>
</dbReference>
<evidence type="ECO:0000256" key="3">
    <source>
        <dbReference type="ARBA" id="ARBA00009000"/>
    </source>
</evidence>
<comment type="subunit">
    <text evidence="9">Monomer.</text>
</comment>
<keyword evidence="6 9" id="KW-0808">Transferase</keyword>
<sequence>MDEKLEKLTRGEYHNPFEILSWHKIDGRYVVRVFVPEAVSVSLIRVGKGKEYPLKHIKSGIFEGYFDTSFDYRVQAEYKNHIKRVFIDPYSFDKSFFGEMDLFLFNQGNHFEIFKKMGAVYRIIDNIEGYNFSVWAPNAKRVSTVGDFNNWDGRIHQMRVLGNSGIWEIFIPEVGCGSLYKYEILTGQNQILLKSDPYGAYFEQRPKTASITWKSNYQWNDYEFISKKESEIHNLPLSIYEFYPGSWKRQKDGSFPNWREITFQVIDYIKDLGFNCIELLPVAEHPFDASWGYQVTGFYAPSSRYGNPDDFKFFVDMCHKNGIKIILDWTPAHFPKDEHGLYLFDGTHLYEHQDPKKGEHPDWKSAIFNYGRYEVSNFLIGSALNWLENYHIDGLRVDAVASMLYLDYSRKDGEWVPNIYGGRENIEAIEFIKKFNITVYSRYKNSFTIAEESTAWPGVTLPVYLGGLGFGFKWNMGWMHDTLGFFSKDPLFRKYHTGTLTFSLFYAFSENYILPLSHDEVVYGKKSLLEKMPGDDWQKFANLRLLFGWQFGHPGKKLIFMSGEFGQRNEWDHNKEIDWYLLNYESHRGIMRLIKDLNNLYTHNSEMYENESSYTCFQWIDFSDVDNTVMSFLRWNKKKNRFLIFIFNFTPVPRHNYKIGVPLLCNYKEILNSDSSFYGGSNIGNFGFVQAKKCQSHFSNQSIEITLPPLGFVVVSPDLEKE</sequence>
<dbReference type="UniPathway" id="UPA00164"/>
<dbReference type="InterPro" id="IPR006047">
    <property type="entry name" value="GH13_cat_dom"/>
</dbReference>
<organism evidence="12">
    <name type="scientific">candidate division TA06 bacterium ADurb.Bin131</name>
    <dbReference type="NCBI Taxonomy" id="1852827"/>
    <lineage>
        <taxon>Bacteria</taxon>
        <taxon>Bacteria division TA06</taxon>
    </lineage>
</organism>
<dbReference type="Pfam" id="PF02806">
    <property type="entry name" value="Alpha-amylase_C"/>
    <property type="match status" value="1"/>
</dbReference>
<dbReference type="AlphaFoldDB" id="A0A1V6CA09"/>
<dbReference type="GO" id="GO:0043169">
    <property type="term" value="F:cation binding"/>
    <property type="evidence" value="ECO:0007669"/>
    <property type="project" value="InterPro"/>
</dbReference>
<evidence type="ECO:0000256" key="9">
    <source>
        <dbReference type="HAMAP-Rule" id="MF_00685"/>
    </source>
</evidence>
<comment type="catalytic activity">
    <reaction evidence="1 9">
        <text>Transfers a segment of a (1-&gt;4)-alpha-D-glucan chain to a primary hydroxy group in a similar glucan chain.</text>
        <dbReference type="EC" id="2.4.1.18"/>
    </reaction>
</comment>
<dbReference type="InterPro" id="IPR004193">
    <property type="entry name" value="Glyco_hydro_13_N"/>
</dbReference>
<keyword evidence="7 9" id="KW-0320">Glycogen biosynthesis</keyword>
<evidence type="ECO:0000256" key="7">
    <source>
        <dbReference type="ARBA" id="ARBA00023056"/>
    </source>
</evidence>
<dbReference type="EMBL" id="MWDQ01000067">
    <property type="protein sequence ID" value="OQB73725.1"/>
    <property type="molecule type" value="Genomic_DNA"/>
</dbReference>
<dbReference type="GO" id="GO:0005829">
    <property type="term" value="C:cytosol"/>
    <property type="evidence" value="ECO:0007669"/>
    <property type="project" value="TreeGrafter"/>
</dbReference>
<dbReference type="FunFam" id="3.20.20.80:FF:000003">
    <property type="entry name" value="1,4-alpha-glucan branching enzyme GlgB"/>
    <property type="match status" value="1"/>
</dbReference>
<dbReference type="Pfam" id="PF22019">
    <property type="entry name" value="GlgB_N"/>
    <property type="match status" value="1"/>
</dbReference>
<dbReference type="NCBIfam" id="TIGR01515">
    <property type="entry name" value="branching_enzym"/>
    <property type="match status" value="1"/>
</dbReference>
<dbReference type="FunFam" id="2.60.40.10:FF:000169">
    <property type="entry name" value="1,4-alpha-glucan branching enzyme GlgB"/>
    <property type="match status" value="1"/>
</dbReference>
<dbReference type="InterPro" id="IPR044143">
    <property type="entry name" value="GlgB_N_E_set_prok"/>
</dbReference>
<dbReference type="EC" id="2.4.1.18" evidence="9"/>
<evidence type="ECO:0000256" key="4">
    <source>
        <dbReference type="ARBA" id="ARBA00022600"/>
    </source>
</evidence>
<protein>
    <recommendedName>
        <fullName evidence="9">1,4-alpha-glucan branching enzyme GlgB</fullName>
        <ecNumber evidence="9">2.4.1.18</ecNumber>
    </recommendedName>
    <alternativeName>
        <fullName evidence="9">1,4-alpha-D-glucan:1,4-alpha-D-glucan 6-glucosyl-transferase</fullName>
    </alternativeName>
    <alternativeName>
        <fullName evidence="9">Alpha-(1-&gt;4)-glucan branching enzyme</fullName>
    </alternativeName>
    <alternativeName>
        <fullName evidence="9">Glycogen branching enzyme</fullName>
        <shortName evidence="9">BE</shortName>
    </alternativeName>
</protein>
<keyword evidence="5 9" id="KW-0328">Glycosyltransferase</keyword>
<dbReference type="Pfam" id="PF02922">
    <property type="entry name" value="CBM_48"/>
    <property type="match status" value="1"/>
</dbReference>
<comment type="pathway">
    <text evidence="2 9">Glycan biosynthesis; glycogen biosynthesis.</text>
</comment>
<dbReference type="Pfam" id="PF00128">
    <property type="entry name" value="Alpha-amylase"/>
    <property type="match status" value="1"/>
</dbReference>
<dbReference type="CDD" id="cd02855">
    <property type="entry name" value="E_set_GBE_prok_N"/>
    <property type="match status" value="1"/>
</dbReference>
<feature type="domain" description="Glycosyl hydrolase family 13 catalytic" evidence="11">
    <location>
        <begin position="241"/>
        <end position="592"/>
    </location>
</feature>
<dbReference type="SUPFAM" id="SSF51011">
    <property type="entry name" value="Glycosyl hydrolase domain"/>
    <property type="match status" value="1"/>
</dbReference>
<keyword evidence="8 9" id="KW-0119">Carbohydrate metabolism</keyword>
<dbReference type="NCBIfam" id="NF003811">
    <property type="entry name" value="PRK05402.1"/>
    <property type="match status" value="1"/>
</dbReference>
<evidence type="ECO:0000313" key="12">
    <source>
        <dbReference type="EMBL" id="OQB73725.1"/>
    </source>
</evidence>
<accession>A0A1V6CA09</accession>
<dbReference type="InterPro" id="IPR054169">
    <property type="entry name" value="GlgB_N"/>
</dbReference>
<dbReference type="PIRSF" id="PIRSF000463">
    <property type="entry name" value="GlgB"/>
    <property type="match status" value="1"/>
</dbReference>
<dbReference type="InterPro" id="IPR013783">
    <property type="entry name" value="Ig-like_fold"/>
</dbReference>
<feature type="active site" description="Nucleophile" evidence="9 10">
    <location>
        <position position="398"/>
    </location>
</feature>
<feature type="active site" description="Proton donor" evidence="9 10">
    <location>
        <position position="451"/>
    </location>
</feature>
<name>A0A1V6CA09_UNCT6</name>
<evidence type="ECO:0000256" key="10">
    <source>
        <dbReference type="PIRSR" id="PIRSR000463-1"/>
    </source>
</evidence>
<proteinExistence type="inferred from homology"/>
<dbReference type="Gene3D" id="2.60.40.1180">
    <property type="entry name" value="Golgi alpha-mannosidase II"/>
    <property type="match status" value="1"/>
</dbReference>
<dbReference type="CDD" id="cd11322">
    <property type="entry name" value="AmyAc_Glg_BE"/>
    <property type="match status" value="1"/>
</dbReference>
<evidence type="ECO:0000256" key="1">
    <source>
        <dbReference type="ARBA" id="ARBA00000826"/>
    </source>
</evidence>
<dbReference type="FunFam" id="2.60.40.1180:FF:000002">
    <property type="entry name" value="1,4-alpha-glucan branching enzyme GlgB"/>
    <property type="match status" value="1"/>
</dbReference>
<dbReference type="SUPFAM" id="SSF81296">
    <property type="entry name" value="E set domains"/>
    <property type="match status" value="2"/>
</dbReference>
<dbReference type="Proteomes" id="UP000485562">
    <property type="component" value="Unassembled WGS sequence"/>
</dbReference>
<dbReference type="Gene3D" id="3.20.20.80">
    <property type="entry name" value="Glycosidases"/>
    <property type="match status" value="1"/>
</dbReference>
<dbReference type="InterPro" id="IPR014756">
    <property type="entry name" value="Ig_E-set"/>
</dbReference>
<evidence type="ECO:0000256" key="8">
    <source>
        <dbReference type="ARBA" id="ARBA00023277"/>
    </source>
</evidence>
<dbReference type="InterPro" id="IPR006407">
    <property type="entry name" value="GlgB"/>
</dbReference>
<reference evidence="12" key="1">
    <citation type="submission" date="2017-02" db="EMBL/GenBank/DDBJ databases">
        <title>Delving into the versatile metabolic prowess of the omnipresent phylum Bacteroidetes.</title>
        <authorList>
            <person name="Nobu M.K."/>
            <person name="Mei R."/>
            <person name="Narihiro T."/>
            <person name="Kuroda K."/>
            <person name="Liu W.-T."/>
        </authorList>
    </citation>
    <scope>NUCLEOTIDE SEQUENCE</scope>
    <source>
        <strain evidence="12">ADurb.Bin131</strain>
    </source>
</reference>
<evidence type="ECO:0000256" key="6">
    <source>
        <dbReference type="ARBA" id="ARBA00022679"/>
    </source>
</evidence>
<dbReference type="InterPro" id="IPR037439">
    <property type="entry name" value="Branching_enzy"/>
</dbReference>
<dbReference type="NCBIfam" id="NF008967">
    <property type="entry name" value="PRK12313.1"/>
    <property type="match status" value="1"/>
</dbReference>
<dbReference type="GO" id="GO:0004553">
    <property type="term" value="F:hydrolase activity, hydrolyzing O-glycosyl compounds"/>
    <property type="evidence" value="ECO:0007669"/>
    <property type="project" value="InterPro"/>
</dbReference>
<dbReference type="InterPro" id="IPR017853">
    <property type="entry name" value="GH"/>
</dbReference>
<evidence type="ECO:0000256" key="2">
    <source>
        <dbReference type="ARBA" id="ARBA00004964"/>
    </source>
</evidence>
<dbReference type="PANTHER" id="PTHR43651:SF3">
    <property type="entry name" value="1,4-ALPHA-GLUCAN-BRANCHING ENZYME"/>
    <property type="match status" value="1"/>
</dbReference>
<dbReference type="SUPFAM" id="SSF51445">
    <property type="entry name" value="(Trans)glycosidases"/>
    <property type="match status" value="1"/>
</dbReference>
<gene>
    <name evidence="9 12" type="primary">glgB</name>
    <name evidence="12" type="ORF">BWX89_00824</name>
</gene>
<comment type="function">
    <text evidence="9">Catalyzes the formation of the alpha-1,6-glucosidic linkages in glycogen by scission of a 1,4-alpha-linked oligosaccharide from growing alpha-1,4-glucan chains and the subsequent attachment of the oligosaccharide to the alpha-1,6 position.</text>
</comment>
<comment type="similarity">
    <text evidence="3 9">Belongs to the glycosyl hydrolase 13 family. GlgB subfamily.</text>
</comment>
<dbReference type="InterPro" id="IPR006048">
    <property type="entry name" value="A-amylase/branching_C"/>
</dbReference>